<dbReference type="Pfam" id="PF01541">
    <property type="entry name" value="GIY-YIG"/>
    <property type="match status" value="1"/>
</dbReference>
<name>A0A481Z5M5_9VIRU</name>
<evidence type="ECO:0000256" key="1">
    <source>
        <dbReference type="SAM" id="MobiDB-lite"/>
    </source>
</evidence>
<accession>A0A481Z5M5</accession>
<gene>
    <name evidence="3" type="ORF">LCPAC201_00330</name>
</gene>
<dbReference type="PANTHER" id="PTHR20208">
    <property type="entry name" value="STRUCTURE-SPECIFIC ENDONUCLEASE SUBUNIT SLX1"/>
    <property type="match status" value="1"/>
</dbReference>
<dbReference type="InterPro" id="IPR000305">
    <property type="entry name" value="GIY-YIG_endonuc"/>
</dbReference>
<dbReference type="PANTHER" id="PTHR20208:SF13">
    <property type="entry name" value="STRUCTURE-SPECIFIC ENDONUCLEASE SUBUNIT SLX1"/>
    <property type="match status" value="1"/>
</dbReference>
<sequence length="223" mass="25665">MKSRRKSRKKQSRPKSQKKRQSRSTKKTSREPTSGDDYLWLVVNDSSSVKPSYQEQPTVSGEKTVRIGSRFELHLMAGKHNYCYLLQSISLPKRTYFGVTLNLSNRIRQHNGEITGGAKATRSGRPWKIIAYISGFINRIEALRFEWRVHHPGIRWSGLTGRMKAISKTITEQKWILGPEYGDRHLIFSWLDGRDQNMLGLTLSLQVRRRCLERHTLGGVPSG</sequence>
<dbReference type="EMBL" id="MK500498">
    <property type="protein sequence ID" value="QBK90732.1"/>
    <property type="molecule type" value="Genomic_DNA"/>
</dbReference>
<organism evidence="3">
    <name type="scientific">Pithovirus LCPAC201</name>
    <dbReference type="NCBI Taxonomy" id="2506591"/>
    <lineage>
        <taxon>Viruses</taxon>
        <taxon>Pithoviruses</taxon>
    </lineage>
</organism>
<dbReference type="InterPro" id="IPR050381">
    <property type="entry name" value="SLX1_endonuclease"/>
</dbReference>
<feature type="region of interest" description="Disordered" evidence="1">
    <location>
        <begin position="1"/>
        <end position="38"/>
    </location>
</feature>
<feature type="compositionally biased region" description="Basic residues" evidence="1">
    <location>
        <begin position="1"/>
        <end position="27"/>
    </location>
</feature>
<dbReference type="InterPro" id="IPR035901">
    <property type="entry name" value="GIY-YIG_endonuc_sf"/>
</dbReference>
<protein>
    <submittedName>
        <fullName evidence="3">GIY-YIG catalytic domain protein</fullName>
    </submittedName>
</protein>
<evidence type="ECO:0000313" key="3">
    <source>
        <dbReference type="EMBL" id="QBK90732.1"/>
    </source>
</evidence>
<feature type="domain" description="GIY-YIG" evidence="2">
    <location>
        <begin position="79"/>
        <end position="160"/>
    </location>
</feature>
<evidence type="ECO:0000259" key="2">
    <source>
        <dbReference type="PROSITE" id="PS50164"/>
    </source>
</evidence>
<reference evidence="3" key="1">
    <citation type="journal article" date="2019" name="MBio">
        <title>Virus Genomes from Deep Sea Sediments Expand the Ocean Megavirome and Support Independent Origins of Viral Gigantism.</title>
        <authorList>
            <person name="Backstrom D."/>
            <person name="Yutin N."/>
            <person name="Jorgensen S.L."/>
            <person name="Dharamshi J."/>
            <person name="Homa F."/>
            <person name="Zaremba-Niedwiedzka K."/>
            <person name="Spang A."/>
            <person name="Wolf Y.I."/>
            <person name="Koonin E.V."/>
            <person name="Ettema T.J."/>
        </authorList>
    </citation>
    <scope>NUCLEOTIDE SEQUENCE</scope>
</reference>
<dbReference type="PROSITE" id="PS50164">
    <property type="entry name" value="GIY_YIG"/>
    <property type="match status" value="1"/>
</dbReference>
<dbReference type="Gene3D" id="3.40.1440.10">
    <property type="entry name" value="GIY-YIG endonuclease"/>
    <property type="match status" value="1"/>
</dbReference>
<proteinExistence type="predicted"/>